<protein>
    <submittedName>
        <fullName evidence="1">Uncharacterized protein</fullName>
    </submittedName>
</protein>
<comment type="caution">
    <text evidence="1">The sequence shown here is derived from an EMBL/GenBank/DDBJ whole genome shotgun (WGS) entry which is preliminary data.</text>
</comment>
<evidence type="ECO:0000313" key="2">
    <source>
        <dbReference type="Proteomes" id="UP000701853"/>
    </source>
</evidence>
<name>A0A8J5YV84_9ROSI</name>
<sequence length="94" mass="10653">MEVVLKEKVLDPNRHSTIVFKENSDPNLRVPDLNGFEALDNSVIDFSRRYESSRIPLSDSVNNMVELISIQPEHEAENGSLKVTGKWSKVDDIV</sequence>
<dbReference type="OrthoDB" id="1001487at2759"/>
<evidence type="ECO:0000313" key="1">
    <source>
        <dbReference type="EMBL" id="KAG8483235.1"/>
    </source>
</evidence>
<accession>A0A8J5YV84</accession>
<dbReference type="Proteomes" id="UP000701853">
    <property type="component" value="Chromosome 9"/>
</dbReference>
<organism evidence="1 2">
    <name type="scientific">Gossypium anomalum</name>
    <dbReference type="NCBI Taxonomy" id="47600"/>
    <lineage>
        <taxon>Eukaryota</taxon>
        <taxon>Viridiplantae</taxon>
        <taxon>Streptophyta</taxon>
        <taxon>Embryophyta</taxon>
        <taxon>Tracheophyta</taxon>
        <taxon>Spermatophyta</taxon>
        <taxon>Magnoliopsida</taxon>
        <taxon>eudicotyledons</taxon>
        <taxon>Gunneridae</taxon>
        <taxon>Pentapetalae</taxon>
        <taxon>rosids</taxon>
        <taxon>malvids</taxon>
        <taxon>Malvales</taxon>
        <taxon>Malvaceae</taxon>
        <taxon>Malvoideae</taxon>
        <taxon>Gossypium</taxon>
    </lineage>
</organism>
<proteinExistence type="predicted"/>
<dbReference type="EMBL" id="JAHUZN010000009">
    <property type="protein sequence ID" value="KAG8483235.1"/>
    <property type="molecule type" value="Genomic_DNA"/>
</dbReference>
<keyword evidence="2" id="KW-1185">Reference proteome</keyword>
<dbReference type="AlphaFoldDB" id="A0A8J5YV84"/>
<gene>
    <name evidence="1" type="ORF">CXB51_022218</name>
</gene>
<reference evidence="1 2" key="1">
    <citation type="journal article" date="2021" name="bioRxiv">
        <title>The Gossypium anomalum genome as a resource for cotton improvement and evolutionary analysis of hybrid incompatibility.</title>
        <authorList>
            <person name="Grover C.E."/>
            <person name="Yuan D."/>
            <person name="Arick M.A."/>
            <person name="Miller E.R."/>
            <person name="Hu G."/>
            <person name="Peterson D.G."/>
            <person name="Wendel J.F."/>
            <person name="Udall J.A."/>
        </authorList>
    </citation>
    <scope>NUCLEOTIDE SEQUENCE [LARGE SCALE GENOMIC DNA]</scope>
    <source>
        <strain evidence="1">JFW-Udall</strain>
        <tissue evidence="1">Leaf</tissue>
    </source>
</reference>